<protein>
    <recommendedName>
        <fullName evidence="5">Carbohydrate esterase family 16 protein</fullName>
    </recommendedName>
</protein>
<dbReference type="InterPro" id="IPR001087">
    <property type="entry name" value="GDSL"/>
</dbReference>
<dbReference type="CDD" id="cd01846">
    <property type="entry name" value="fatty_acyltransferase_like"/>
    <property type="match status" value="1"/>
</dbReference>
<evidence type="ECO:0000256" key="1">
    <source>
        <dbReference type="ARBA" id="ARBA00022801"/>
    </source>
</evidence>
<dbReference type="InterPro" id="IPR036514">
    <property type="entry name" value="SGNH_hydro_sf"/>
</dbReference>
<comment type="caution">
    <text evidence="3">The sequence shown here is derived from an EMBL/GenBank/DDBJ whole genome shotgun (WGS) entry which is preliminary data.</text>
</comment>
<evidence type="ECO:0000313" key="4">
    <source>
        <dbReference type="Proteomes" id="UP001392437"/>
    </source>
</evidence>
<evidence type="ECO:0000313" key="3">
    <source>
        <dbReference type="EMBL" id="KAK8120953.1"/>
    </source>
</evidence>
<accession>A0AAW0R193</accession>
<dbReference type="InterPro" id="IPR051058">
    <property type="entry name" value="GDSL_Est/Lipase"/>
</dbReference>
<dbReference type="Pfam" id="PF00657">
    <property type="entry name" value="Lipase_GDSL"/>
    <property type="match status" value="1"/>
</dbReference>
<organism evidence="3 4">
    <name type="scientific">Apiospora kogelbergensis</name>
    <dbReference type="NCBI Taxonomy" id="1337665"/>
    <lineage>
        <taxon>Eukaryota</taxon>
        <taxon>Fungi</taxon>
        <taxon>Dikarya</taxon>
        <taxon>Ascomycota</taxon>
        <taxon>Pezizomycotina</taxon>
        <taxon>Sordariomycetes</taxon>
        <taxon>Xylariomycetidae</taxon>
        <taxon>Amphisphaeriales</taxon>
        <taxon>Apiosporaceae</taxon>
        <taxon>Apiospora</taxon>
    </lineage>
</organism>
<keyword evidence="4" id="KW-1185">Reference proteome</keyword>
<dbReference type="PANTHER" id="PTHR45648">
    <property type="entry name" value="GDSL LIPASE/ACYLHYDROLASE FAMILY PROTEIN (AFU_ORTHOLOGUE AFUA_4G14700)"/>
    <property type="match status" value="1"/>
</dbReference>
<feature type="signal peptide" evidence="2">
    <location>
        <begin position="1"/>
        <end position="19"/>
    </location>
</feature>
<proteinExistence type="predicted"/>
<reference evidence="3 4" key="1">
    <citation type="submission" date="2023-01" db="EMBL/GenBank/DDBJ databases">
        <title>Analysis of 21 Apiospora genomes using comparative genomics revels a genus with tremendous synthesis potential of carbohydrate active enzymes and secondary metabolites.</title>
        <authorList>
            <person name="Sorensen T."/>
        </authorList>
    </citation>
    <scope>NUCLEOTIDE SEQUENCE [LARGE SCALE GENOMIC DNA]</scope>
    <source>
        <strain evidence="3 4">CBS 117206</strain>
    </source>
</reference>
<dbReference type="Gene3D" id="3.40.50.1110">
    <property type="entry name" value="SGNH hydrolase"/>
    <property type="match status" value="1"/>
</dbReference>
<sequence>MSSIYSSLLIALMATGVASAPSSLKARCTASAEWPGWSGIKHAFIFGDSYTTTGFNHTLAQPSPANPLGNPTYPGWTSSNGPNWVDYLTVKYNASQLQTYNLAVGGATVDSALVKPYLPTVLSVKQQVLDVFMPTYASSSSSPGGLQWTGRDTLFAFWIGINDVGNSYWQDDTADLNRRIFAVYADVVRALQRDAGARNFLFLNVPPVDRSPLTLGQGATAVAREAADIAAFNALTAELAANLTKSATEEGVNVWAYDVHALFTTVLDRPAAYKATAGYANTTAFCEAYQNGTPNLDTLDPGCGIPVNQYFWLNSLHPTYPMHDVVAEQVVAALEKGPNVF</sequence>
<dbReference type="PANTHER" id="PTHR45648:SF22">
    <property type="entry name" value="GDSL LIPASE_ACYLHYDROLASE FAMILY PROTEIN (AFU_ORTHOLOGUE AFUA_4G14700)"/>
    <property type="match status" value="1"/>
</dbReference>
<keyword evidence="1" id="KW-0378">Hydrolase</keyword>
<gene>
    <name evidence="3" type="ORF">PG999_005073</name>
</gene>
<keyword evidence="2" id="KW-0732">Signal</keyword>
<dbReference type="AlphaFoldDB" id="A0AAW0R193"/>
<dbReference type="EMBL" id="JAQQWP010000004">
    <property type="protein sequence ID" value="KAK8120953.1"/>
    <property type="molecule type" value="Genomic_DNA"/>
</dbReference>
<evidence type="ECO:0000256" key="2">
    <source>
        <dbReference type="SAM" id="SignalP"/>
    </source>
</evidence>
<dbReference type="SUPFAM" id="SSF52266">
    <property type="entry name" value="SGNH hydrolase"/>
    <property type="match status" value="1"/>
</dbReference>
<evidence type="ECO:0008006" key="5">
    <source>
        <dbReference type="Google" id="ProtNLM"/>
    </source>
</evidence>
<dbReference type="Proteomes" id="UP001392437">
    <property type="component" value="Unassembled WGS sequence"/>
</dbReference>
<name>A0AAW0R193_9PEZI</name>
<dbReference type="GO" id="GO:0016788">
    <property type="term" value="F:hydrolase activity, acting on ester bonds"/>
    <property type="evidence" value="ECO:0007669"/>
    <property type="project" value="InterPro"/>
</dbReference>
<feature type="chain" id="PRO_5044013150" description="Carbohydrate esterase family 16 protein" evidence="2">
    <location>
        <begin position="20"/>
        <end position="341"/>
    </location>
</feature>